<organism evidence="5">
    <name type="scientific">Oryza punctata</name>
    <name type="common">Red rice</name>
    <dbReference type="NCBI Taxonomy" id="4537"/>
    <lineage>
        <taxon>Eukaryota</taxon>
        <taxon>Viridiplantae</taxon>
        <taxon>Streptophyta</taxon>
        <taxon>Embryophyta</taxon>
        <taxon>Tracheophyta</taxon>
        <taxon>Spermatophyta</taxon>
        <taxon>Magnoliopsida</taxon>
        <taxon>Liliopsida</taxon>
        <taxon>Poales</taxon>
        <taxon>Poaceae</taxon>
        <taxon>BOP clade</taxon>
        <taxon>Oryzoideae</taxon>
        <taxon>Oryzeae</taxon>
        <taxon>Oryzinae</taxon>
        <taxon>Oryza</taxon>
    </lineage>
</organism>
<dbReference type="InterPro" id="IPR035979">
    <property type="entry name" value="RBD_domain_sf"/>
</dbReference>
<dbReference type="SMART" id="SM00360">
    <property type="entry name" value="RRM"/>
    <property type="match status" value="1"/>
</dbReference>
<dbReference type="AlphaFoldDB" id="A0A0E0M3N1"/>
<reference evidence="5" key="1">
    <citation type="submission" date="2015-04" db="UniProtKB">
        <authorList>
            <consortium name="EnsemblPlants"/>
        </authorList>
    </citation>
    <scope>IDENTIFICATION</scope>
</reference>
<evidence type="ECO:0000256" key="1">
    <source>
        <dbReference type="ARBA" id="ARBA00022884"/>
    </source>
</evidence>
<feature type="region of interest" description="Disordered" evidence="3">
    <location>
        <begin position="279"/>
        <end position="298"/>
    </location>
</feature>
<keyword evidence="1 2" id="KW-0694">RNA-binding</keyword>
<dbReference type="CDD" id="cd21618">
    <property type="entry name" value="RRM_AtNSRA_like"/>
    <property type="match status" value="1"/>
</dbReference>
<dbReference type="SUPFAM" id="SSF54928">
    <property type="entry name" value="RNA-binding domain, RBD"/>
    <property type="match status" value="1"/>
</dbReference>
<evidence type="ECO:0000256" key="2">
    <source>
        <dbReference type="PROSITE-ProRule" id="PRU00176"/>
    </source>
</evidence>
<dbReference type="Pfam" id="PF00076">
    <property type="entry name" value="RRM_1"/>
    <property type="match status" value="1"/>
</dbReference>
<dbReference type="EnsemblPlants" id="OPUNC09G15490.1">
    <property type="protein sequence ID" value="OPUNC09G15490.1"/>
    <property type="gene ID" value="OPUNC09G15490"/>
</dbReference>
<dbReference type="PROSITE" id="PS50102">
    <property type="entry name" value="RRM"/>
    <property type="match status" value="1"/>
</dbReference>
<dbReference type="eggNOG" id="ENOG502QVUV">
    <property type="taxonomic scope" value="Eukaryota"/>
</dbReference>
<dbReference type="GO" id="GO:0003723">
    <property type="term" value="F:RNA binding"/>
    <property type="evidence" value="ECO:0007669"/>
    <property type="project" value="UniProtKB-UniRule"/>
</dbReference>
<dbReference type="Proteomes" id="UP000026962">
    <property type="component" value="Chromosome 9"/>
</dbReference>
<reference evidence="5" key="2">
    <citation type="submission" date="2018-05" db="EMBL/GenBank/DDBJ databases">
        <title>OpunRS2 (Oryza punctata Reference Sequence Version 2).</title>
        <authorList>
            <person name="Zhang J."/>
            <person name="Kudrna D."/>
            <person name="Lee S."/>
            <person name="Talag J."/>
            <person name="Welchert J."/>
            <person name="Wing R.A."/>
        </authorList>
    </citation>
    <scope>NUCLEOTIDE SEQUENCE [LARGE SCALE GENOMIC DNA]</scope>
</reference>
<keyword evidence="6" id="KW-1185">Reference proteome</keyword>
<dbReference type="Gramene" id="OPUNC09G15490.1">
    <property type="protein sequence ID" value="OPUNC09G15490.1"/>
    <property type="gene ID" value="OPUNC09G15490"/>
</dbReference>
<dbReference type="HOGENOM" id="CLU_935033_0_0_1"/>
<evidence type="ECO:0000259" key="4">
    <source>
        <dbReference type="PROSITE" id="PS50102"/>
    </source>
</evidence>
<feature type="domain" description="RRM" evidence="4">
    <location>
        <begin position="200"/>
        <end position="285"/>
    </location>
</feature>
<evidence type="ECO:0000313" key="5">
    <source>
        <dbReference type="EnsemblPlants" id="OPUNC09G15490.1"/>
    </source>
</evidence>
<evidence type="ECO:0000256" key="3">
    <source>
        <dbReference type="SAM" id="MobiDB-lite"/>
    </source>
</evidence>
<protein>
    <recommendedName>
        <fullName evidence="4">RRM domain-containing protein</fullName>
    </recommendedName>
</protein>
<dbReference type="Gene3D" id="3.30.70.330">
    <property type="match status" value="1"/>
</dbReference>
<proteinExistence type="predicted"/>
<dbReference type="PANTHER" id="PTHR10501">
    <property type="entry name" value="U1 SMALL NUCLEAR RIBONUCLEOPROTEIN A/U2 SMALL NUCLEAR RIBONUCLEOPROTEIN B"/>
    <property type="match status" value="1"/>
</dbReference>
<dbReference type="InterPro" id="IPR000504">
    <property type="entry name" value="RRM_dom"/>
</dbReference>
<evidence type="ECO:0000313" key="6">
    <source>
        <dbReference type="Proteomes" id="UP000026962"/>
    </source>
</evidence>
<sequence length="298" mass="33542">MEQLPLCAGLPPNMDMVLQPQQAGPMMPLLAQPPLPVALLYSSFNIWTTLTCLLEQGNGLFHERMSPLYGHHLNDQIFSGYGQWKPWHYKDRIKNSLCGRTTFELHKERLHAGRYIISCVLLILQLLLKLVLLWRLQHMPSGQGNGLFHEAMSPHYGHRLNNQMSYAAGANQSDIPLGGMARYSAGMDSGNHGATRTESKTLYVEGLPSNCTKREVAHIFRPFSGFREVRLVNKESRHAGSYNLLCFVDFSSPPEARAALETLQGYKFDEHDHESSNLHIQFSLAPRKGPIGGPRVRN</sequence>
<name>A0A0E0M3N1_ORYPU</name>
<dbReference type="InterPro" id="IPR012677">
    <property type="entry name" value="Nucleotide-bd_a/b_plait_sf"/>
</dbReference>
<accession>A0A0E0M3N1</accession>